<feature type="region of interest" description="Disordered" evidence="1">
    <location>
        <begin position="321"/>
        <end position="351"/>
    </location>
</feature>
<evidence type="ECO:0000313" key="3">
    <source>
        <dbReference type="EMBL" id="KAF1999814.1"/>
    </source>
</evidence>
<feature type="region of interest" description="Disordered" evidence="1">
    <location>
        <begin position="821"/>
        <end position="843"/>
    </location>
</feature>
<keyword evidence="4" id="KW-1185">Reference proteome</keyword>
<feature type="compositionally biased region" description="Low complexity" evidence="1">
    <location>
        <begin position="897"/>
        <end position="909"/>
    </location>
</feature>
<feature type="compositionally biased region" description="Acidic residues" evidence="1">
    <location>
        <begin position="410"/>
        <end position="419"/>
    </location>
</feature>
<feature type="signal peptide" evidence="2">
    <location>
        <begin position="1"/>
        <end position="19"/>
    </location>
</feature>
<dbReference type="OrthoDB" id="3794304at2759"/>
<feature type="compositionally biased region" description="Polar residues" evidence="1">
    <location>
        <begin position="884"/>
        <end position="896"/>
    </location>
</feature>
<feature type="compositionally biased region" description="Low complexity" evidence="1">
    <location>
        <begin position="427"/>
        <end position="441"/>
    </location>
</feature>
<dbReference type="AlphaFoldDB" id="A0A6A5WFW3"/>
<feature type="compositionally biased region" description="Basic and acidic residues" evidence="1">
    <location>
        <begin position="829"/>
        <end position="842"/>
    </location>
</feature>
<keyword evidence="2" id="KW-0732">Signal</keyword>
<proteinExistence type="predicted"/>
<organism evidence="3 4">
    <name type="scientific">Amniculicola lignicola CBS 123094</name>
    <dbReference type="NCBI Taxonomy" id="1392246"/>
    <lineage>
        <taxon>Eukaryota</taxon>
        <taxon>Fungi</taxon>
        <taxon>Dikarya</taxon>
        <taxon>Ascomycota</taxon>
        <taxon>Pezizomycotina</taxon>
        <taxon>Dothideomycetes</taxon>
        <taxon>Pleosporomycetidae</taxon>
        <taxon>Pleosporales</taxon>
        <taxon>Amniculicolaceae</taxon>
        <taxon>Amniculicola</taxon>
    </lineage>
</organism>
<protein>
    <submittedName>
        <fullName evidence="3">Uncharacterized protein</fullName>
    </submittedName>
</protein>
<sequence>MKSILATKVTLLASSLVPALLVASQDASTLNPSTFSTAAKGSNSTFPTTGVGVSSSSFLFTLRGTLPSQVLSTVVLSNSTAVPIIGTGAVLSQTSSTGVTYNSSTFHAIRLSSDAKTEPLSLAVTSITPTDSKIESSTASSSYWTTTPETTTSGEIASRSTTSSLTIISTTTSSVSSTDVIASSPGLVDTSGTLDGIITSTGLTNASSTAINPFLSIISPRPAISSISDGFLFPIKSTDATSTLGATTSPPAITTPPDLFSLFPSTGTEAQASASDVSIAFAGLFPLLQNWINDPQGPQKTGLISELDLALPKAVGLLNHLPKSPGPADPCKRGKRRRAEEALQGPNTSNERRFVGGLIKTAFNLVKCVVDTTNKVKEGVLKGSIDAVKGFEVDLRPLVDALKEIKPEEPEPDEPEPEQSDPKSDQRSSTQSEESSSSSSSCTLNTVSNCHIGCTAIATTTLGGAKRRADSDACTTVCEAPITKCGASGVTSASTVTSTTTTRKLCARDCPKCNAPRPPRKPITGGNFLTDANGLIYVPASTISPLTTKANVAARANAPQHTDAIGQTLYKRAFARLEDPPWNGDTEEWMIAMVNSQGSTRLDHGGLQPKGWETISLTEPLLGHMGSWHVGNLYGCSVVVVVSRKRIFMAHIFEESVMKKSNAVFQANALDVFRNPGGDGLGVTQGLTAFTGPGGDFENTPENNVRAIVFTPENVLENSNNDPDLLEYGDKVAQIKDMLRDVLGFDSSETVAVRHIAYEIRIDDEDFEMGHGKVLIQYDPAQVMEQTEGQSCATQMTALEIWFEETNNRPRYSDRWPAFPEQIRAPEPPSKRSNEGKQKWDAGENSWEEYTDILKRQAGVCSKPSGTLSPLSTSLAPTTLRTSFLPSSGDGTSTNLSSKPKGSSTTPKPQLSTNVHKPTFSQTPSPTPTPSPSLPQQKSKALSIILRFYQIEEKHWANSWAFFETKLGQKADACGSPVLDDVYTRFPNDDDGVEATEVPPWPHGTFTMKLYGEDNCQYLNDGNGAGILHCPSFGDSNNINCVEDTEKRIIGGGGLCRNPYKDFHQVAICEW</sequence>
<evidence type="ECO:0000313" key="4">
    <source>
        <dbReference type="Proteomes" id="UP000799779"/>
    </source>
</evidence>
<evidence type="ECO:0000256" key="2">
    <source>
        <dbReference type="SAM" id="SignalP"/>
    </source>
</evidence>
<gene>
    <name evidence="3" type="ORF">P154DRAFT_620743</name>
</gene>
<feature type="region of interest" description="Disordered" evidence="1">
    <location>
        <begin position="405"/>
        <end position="444"/>
    </location>
</feature>
<name>A0A6A5WFW3_9PLEO</name>
<feature type="chain" id="PRO_5025446181" evidence="2">
    <location>
        <begin position="20"/>
        <end position="1071"/>
    </location>
</feature>
<feature type="compositionally biased region" description="Low complexity" evidence="1">
    <location>
        <begin position="136"/>
        <end position="158"/>
    </location>
</feature>
<accession>A0A6A5WFW3</accession>
<reference evidence="3" key="1">
    <citation type="journal article" date="2020" name="Stud. Mycol.">
        <title>101 Dothideomycetes genomes: a test case for predicting lifestyles and emergence of pathogens.</title>
        <authorList>
            <person name="Haridas S."/>
            <person name="Albert R."/>
            <person name="Binder M."/>
            <person name="Bloem J."/>
            <person name="Labutti K."/>
            <person name="Salamov A."/>
            <person name="Andreopoulos B."/>
            <person name="Baker S."/>
            <person name="Barry K."/>
            <person name="Bills G."/>
            <person name="Bluhm B."/>
            <person name="Cannon C."/>
            <person name="Castanera R."/>
            <person name="Culley D."/>
            <person name="Daum C."/>
            <person name="Ezra D."/>
            <person name="Gonzalez J."/>
            <person name="Henrissat B."/>
            <person name="Kuo A."/>
            <person name="Liang C."/>
            <person name="Lipzen A."/>
            <person name="Lutzoni F."/>
            <person name="Magnuson J."/>
            <person name="Mondo S."/>
            <person name="Nolan M."/>
            <person name="Ohm R."/>
            <person name="Pangilinan J."/>
            <person name="Park H.-J."/>
            <person name="Ramirez L."/>
            <person name="Alfaro M."/>
            <person name="Sun H."/>
            <person name="Tritt A."/>
            <person name="Yoshinaga Y."/>
            <person name="Zwiers L.-H."/>
            <person name="Turgeon B."/>
            <person name="Goodwin S."/>
            <person name="Spatafora J."/>
            <person name="Crous P."/>
            <person name="Grigoriev I."/>
        </authorList>
    </citation>
    <scope>NUCLEOTIDE SEQUENCE</scope>
    <source>
        <strain evidence="3">CBS 123094</strain>
    </source>
</reference>
<evidence type="ECO:0000256" key="1">
    <source>
        <dbReference type="SAM" id="MobiDB-lite"/>
    </source>
</evidence>
<dbReference type="Proteomes" id="UP000799779">
    <property type="component" value="Unassembled WGS sequence"/>
</dbReference>
<feature type="region of interest" description="Disordered" evidence="1">
    <location>
        <begin position="133"/>
        <end position="158"/>
    </location>
</feature>
<dbReference type="EMBL" id="ML977593">
    <property type="protein sequence ID" value="KAF1999814.1"/>
    <property type="molecule type" value="Genomic_DNA"/>
</dbReference>
<feature type="region of interest" description="Disordered" evidence="1">
    <location>
        <begin position="880"/>
        <end position="937"/>
    </location>
</feature>